<dbReference type="AlphaFoldDB" id="A0A3N4JIV9"/>
<dbReference type="Proteomes" id="UP000276215">
    <property type="component" value="Unassembled WGS sequence"/>
</dbReference>
<organism evidence="1 2">
    <name type="scientific">Choiromyces venosus 120613-1</name>
    <dbReference type="NCBI Taxonomy" id="1336337"/>
    <lineage>
        <taxon>Eukaryota</taxon>
        <taxon>Fungi</taxon>
        <taxon>Dikarya</taxon>
        <taxon>Ascomycota</taxon>
        <taxon>Pezizomycotina</taxon>
        <taxon>Pezizomycetes</taxon>
        <taxon>Pezizales</taxon>
        <taxon>Tuberaceae</taxon>
        <taxon>Choiromyces</taxon>
    </lineage>
</organism>
<accession>A0A3N4JIV9</accession>
<name>A0A3N4JIV9_9PEZI</name>
<keyword evidence="2" id="KW-1185">Reference proteome</keyword>
<evidence type="ECO:0000313" key="2">
    <source>
        <dbReference type="Proteomes" id="UP000276215"/>
    </source>
</evidence>
<gene>
    <name evidence="1" type="ORF">L873DRAFT_1192352</name>
</gene>
<reference evidence="1 2" key="1">
    <citation type="journal article" date="2018" name="Nat. Ecol. Evol.">
        <title>Pezizomycetes genomes reveal the molecular basis of ectomycorrhizal truffle lifestyle.</title>
        <authorList>
            <person name="Murat C."/>
            <person name="Payen T."/>
            <person name="Noel B."/>
            <person name="Kuo A."/>
            <person name="Morin E."/>
            <person name="Chen J."/>
            <person name="Kohler A."/>
            <person name="Krizsan K."/>
            <person name="Balestrini R."/>
            <person name="Da Silva C."/>
            <person name="Montanini B."/>
            <person name="Hainaut M."/>
            <person name="Levati E."/>
            <person name="Barry K.W."/>
            <person name="Belfiori B."/>
            <person name="Cichocki N."/>
            <person name="Clum A."/>
            <person name="Dockter R.B."/>
            <person name="Fauchery L."/>
            <person name="Guy J."/>
            <person name="Iotti M."/>
            <person name="Le Tacon F."/>
            <person name="Lindquist E.A."/>
            <person name="Lipzen A."/>
            <person name="Malagnac F."/>
            <person name="Mello A."/>
            <person name="Molinier V."/>
            <person name="Miyauchi S."/>
            <person name="Poulain J."/>
            <person name="Riccioni C."/>
            <person name="Rubini A."/>
            <person name="Sitrit Y."/>
            <person name="Splivallo R."/>
            <person name="Traeger S."/>
            <person name="Wang M."/>
            <person name="Zifcakova L."/>
            <person name="Wipf D."/>
            <person name="Zambonelli A."/>
            <person name="Paolocci F."/>
            <person name="Nowrousian M."/>
            <person name="Ottonello S."/>
            <person name="Baldrian P."/>
            <person name="Spatafora J.W."/>
            <person name="Henrissat B."/>
            <person name="Nagy L.G."/>
            <person name="Aury J.M."/>
            <person name="Wincker P."/>
            <person name="Grigoriev I.V."/>
            <person name="Bonfante P."/>
            <person name="Martin F.M."/>
        </authorList>
    </citation>
    <scope>NUCLEOTIDE SEQUENCE [LARGE SCALE GENOMIC DNA]</scope>
    <source>
        <strain evidence="1 2">120613-1</strain>
    </source>
</reference>
<dbReference type="EMBL" id="ML120410">
    <property type="protein sequence ID" value="RPA96928.1"/>
    <property type="molecule type" value="Genomic_DNA"/>
</dbReference>
<proteinExistence type="predicted"/>
<evidence type="ECO:0000313" key="1">
    <source>
        <dbReference type="EMBL" id="RPA96928.1"/>
    </source>
</evidence>
<protein>
    <submittedName>
        <fullName evidence="1">Uncharacterized protein</fullName>
    </submittedName>
</protein>
<sequence length="79" mass="8503">MLTLHSSSNHNLLPGQVALLVSPISSLMTVSSHLRLIIGGTVLDSAWSVLGSSMRSLLLYNNATGNNNIVLIHYRMDGE</sequence>